<gene>
    <name evidence="1" type="ORF">PHJA_001681600</name>
</gene>
<dbReference type="InterPro" id="IPR012334">
    <property type="entry name" value="Pectin_lyas_fold"/>
</dbReference>
<organism evidence="1 2">
    <name type="scientific">Phtheirospermum japonicum</name>
    <dbReference type="NCBI Taxonomy" id="374723"/>
    <lineage>
        <taxon>Eukaryota</taxon>
        <taxon>Viridiplantae</taxon>
        <taxon>Streptophyta</taxon>
        <taxon>Embryophyta</taxon>
        <taxon>Tracheophyta</taxon>
        <taxon>Spermatophyta</taxon>
        <taxon>Magnoliopsida</taxon>
        <taxon>eudicotyledons</taxon>
        <taxon>Gunneridae</taxon>
        <taxon>Pentapetalae</taxon>
        <taxon>asterids</taxon>
        <taxon>lamiids</taxon>
        <taxon>Lamiales</taxon>
        <taxon>Orobanchaceae</taxon>
        <taxon>Orobanchaceae incertae sedis</taxon>
        <taxon>Phtheirospermum</taxon>
    </lineage>
</organism>
<dbReference type="InterPro" id="IPR051801">
    <property type="entry name" value="GH28_Enzymes"/>
</dbReference>
<protein>
    <submittedName>
        <fullName evidence="1">Probable polygalacturonase</fullName>
    </submittedName>
</protein>
<keyword evidence="2" id="KW-1185">Reference proteome</keyword>
<dbReference type="EMBL" id="BMAC01000384">
    <property type="protein sequence ID" value="GFP95373.1"/>
    <property type="molecule type" value="Genomic_DNA"/>
</dbReference>
<reference evidence="1" key="1">
    <citation type="submission" date="2020-07" db="EMBL/GenBank/DDBJ databases">
        <title>Ethylene signaling mediates host invasion by parasitic plants.</title>
        <authorList>
            <person name="Yoshida S."/>
        </authorList>
    </citation>
    <scope>NUCLEOTIDE SEQUENCE</scope>
    <source>
        <strain evidence="1">Okayama</strain>
    </source>
</reference>
<evidence type="ECO:0000313" key="1">
    <source>
        <dbReference type="EMBL" id="GFP95373.1"/>
    </source>
</evidence>
<dbReference type="PANTHER" id="PTHR31339">
    <property type="entry name" value="PECTIN LYASE-RELATED"/>
    <property type="match status" value="1"/>
</dbReference>
<proteinExistence type="predicted"/>
<dbReference type="AlphaFoldDB" id="A0A830CHJ3"/>
<dbReference type="SUPFAM" id="SSF51126">
    <property type="entry name" value="Pectin lyase-like"/>
    <property type="match status" value="1"/>
</dbReference>
<dbReference type="Gene3D" id="2.160.20.10">
    <property type="entry name" value="Single-stranded right-handed beta-helix, Pectin lyase-like"/>
    <property type="match status" value="1"/>
</dbReference>
<sequence length="130" mass="15302">MKWVFWMTGNYGSHPDDKYDPNALPLIRNINYRDMVAENVTMAAGLEGIPGDTFTGICISNVRSGARRKRRRFFGIVWMLKGFRAGWSHCRVRRLNIRVRSTLHRASFRRVVCRSMIWRSRRVRIRGSSR</sequence>
<evidence type="ECO:0000313" key="2">
    <source>
        <dbReference type="Proteomes" id="UP000653305"/>
    </source>
</evidence>
<comment type="caution">
    <text evidence="1">The sequence shown here is derived from an EMBL/GenBank/DDBJ whole genome shotgun (WGS) entry which is preliminary data.</text>
</comment>
<dbReference type="PANTHER" id="PTHR31339:SF66">
    <property type="entry name" value="OS06G0106800 PROTEIN"/>
    <property type="match status" value="1"/>
</dbReference>
<dbReference type="Proteomes" id="UP000653305">
    <property type="component" value="Unassembled WGS sequence"/>
</dbReference>
<dbReference type="OrthoDB" id="1625575at2759"/>
<accession>A0A830CHJ3</accession>
<dbReference type="InterPro" id="IPR011050">
    <property type="entry name" value="Pectin_lyase_fold/virulence"/>
</dbReference>
<name>A0A830CHJ3_9LAMI</name>